<feature type="non-terminal residue" evidence="2">
    <location>
        <position position="171"/>
    </location>
</feature>
<evidence type="ECO:0000313" key="3">
    <source>
        <dbReference type="Proteomes" id="UP001341840"/>
    </source>
</evidence>
<name>A0ABU6YXH6_9FABA</name>
<feature type="region of interest" description="Disordered" evidence="1">
    <location>
        <begin position="1"/>
        <end position="35"/>
    </location>
</feature>
<feature type="region of interest" description="Disordered" evidence="1">
    <location>
        <begin position="144"/>
        <end position="171"/>
    </location>
</feature>
<sequence length="171" mass="19089">MSSSSNDNKDWKKGGRPRNPNGPKEKSLDSRCSPSGFSKIMQEIGEKDLKMAEVIAMGFRDLEDMPNWTVKQDFFFHLASKFDLENNLIRDDVGMIDVYASIIERTIGLPSYGYDFPDYAPANNHFAALKLKWGKPDVKSAKYHDGPSFSLGSDFNTPTPSPDGPTSKDSE</sequence>
<gene>
    <name evidence="2" type="ORF">PIB30_105762</name>
</gene>
<protein>
    <submittedName>
        <fullName evidence="2">Uncharacterized protein</fullName>
    </submittedName>
</protein>
<dbReference type="EMBL" id="JASCZI010245631">
    <property type="protein sequence ID" value="MED6214696.1"/>
    <property type="molecule type" value="Genomic_DNA"/>
</dbReference>
<dbReference type="Proteomes" id="UP001341840">
    <property type="component" value="Unassembled WGS sequence"/>
</dbReference>
<keyword evidence="3" id="KW-1185">Reference proteome</keyword>
<proteinExistence type="predicted"/>
<organism evidence="2 3">
    <name type="scientific">Stylosanthes scabra</name>
    <dbReference type="NCBI Taxonomy" id="79078"/>
    <lineage>
        <taxon>Eukaryota</taxon>
        <taxon>Viridiplantae</taxon>
        <taxon>Streptophyta</taxon>
        <taxon>Embryophyta</taxon>
        <taxon>Tracheophyta</taxon>
        <taxon>Spermatophyta</taxon>
        <taxon>Magnoliopsida</taxon>
        <taxon>eudicotyledons</taxon>
        <taxon>Gunneridae</taxon>
        <taxon>Pentapetalae</taxon>
        <taxon>rosids</taxon>
        <taxon>fabids</taxon>
        <taxon>Fabales</taxon>
        <taxon>Fabaceae</taxon>
        <taxon>Papilionoideae</taxon>
        <taxon>50 kb inversion clade</taxon>
        <taxon>dalbergioids sensu lato</taxon>
        <taxon>Dalbergieae</taxon>
        <taxon>Pterocarpus clade</taxon>
        <taxon>Stylosanthes</taxon>
    </lineage>
</organism>
<accession>A0ABU6YXH6</accession>
<evidence type="ECO:0000256" key="1">
    <source>
        <dbReference type="SAM" id="MobiDB-lite"/>
    </source>
</evidence>
<comment type="caution">
    <text evidence="2">The sequence shown here is derived from an EMBL/GenBank/DDBJ whole genome shotgun (WGS) entry which is preliminary data.</text>
</comment>
<evidence type="ECO:0000313" key="2">
    <source>
        <dbReference type="EMBL" id="MED6214696.1"/>
    </source>
</evidence>
<reference evidence="2 3" key="1">
    <citation type="journal article" date="2023" name="Plants (Basel)">
        <title>Bridging the Gap: Combining Genomics and Transcriptomics Approaches to Understand Stylosanthes scabra, an Orphan Legume from the Brazilian Caatinga.</title>
        <authorList>
            <person name="Ferreira-Neto J.R.C."/>
            <person name="da Silva M.D."/>
            <person name="Binneck E."/>
            <person name="de Melo N.F."/>
            <person name="da Silva R.H."/>
            <person name="de Melo A.L.T.M."/>
            <person name="Pandolfi V."/>
            <person name="Bustamante F.O."/>
            <person name="Brasileiro-Vidal A.C."/>
            <person name="Benko-Iseppon A.M."/>
        </authorList>
    </citation>
    <scope>NUCLEOTIDE SEQUENCE [LARGE SCALE GENOMIC DNA]</scope>
    <source>
        <tissue evidence="2">Leaves</tissue>
    </source>
</reference>